<dbReference type="SMART" id="SM00195">
    <property type="entry name" value="DSPc"/>
    <property type="match status" value="1"/>
</dbReference>
<comment type="catalytic activity">
    <reaction evidence="5 7">
        <text>O-phospho-L-threonyl-[protein] + H2O = L-threonyl-[protein] + phosphate</text>
        <dbReference type="Rhea" id="RHEA:47004"/>
        <dbReference type="Rhea" id="RHEA-COMP:11060"/>
        <dbReference type="Rhea" id="RHEA-COMP:11605"/>
        <dbReference type="ChEBI" id="CHEBI:15377"/>
        <dbReference type="ChEBI" id="CHEBI:30013"/>
        <dbReference type="ChEBI" id="CHEBI:43474"/>
        <dbReference type="ChEBI" id="CHEBI:61977"/>
        <dbReference type="EC" id="3.1.3.16"/>
    </reaction>
</comment>
<dbReference type="PRINTS" id="PR01909">
    <property type="entry name" value="ADSPHPHTASEA"/>
</dbReference>
<comment type="similarity">
    <text evidence="1 7">Belongs to the protein-tyrosine phosphatase family. Non-receptor class dual specificity subfamily.</text>
</comment>
<protein>
    <recommendedName>
        <fullName evidence="7">Dual specificity protein phosphatase</fullName>
        <ecNumber evidence="7">3.1.3.16</ecNumber>
        <ecNumber evidence="7">3.1.3.48</ecNumber>
    </recommendedName>
</protein>
<keyword evidence="2 7" id="KW-0378">Hydrolase</keyword>
<dbReference type="GO" id="GO:0004722">
    <property type="term" value="F:protein serine/threonine phosphatase activity"/>
    <property type="evidence" value="ECO:0007669"/>
    <property type="project" value="UniProtKB-EC"/>
</dbReference>
<name>A0AAD9UF60_RIDPI</name>
<dbReference type="InterPro" id="IPR029021">
    <property type="entry name" value="Prot-tyrosine_phosphatase-like"/>
</dbReference>
<evidence type="ECO:0000259" key="9">
    <source>
        <dbReference type="PROSITE" id="PS50056"/>
    </source>
</evidence>
<dbReference type="InterPro" id="IPR000387">
    <property type="entry name" value="Tyr_Pase_dom"/>
</dbReference>
<dbReference type="GO" id="GO:0008138">
    <property type="term" value="F:protein tyrosine/serine/threonine phosphatase activity"/>
    <property type="evidence" value="ECO:0007669"/>
    <property type="project" value="UniProtKB-UniRule"/>
</dbReference>
<dbReference type="EMBL" id="JAODUO010000180">
    <property type="protein sequence ID" value="KAK2187039.1"/>
    <property type="molecule type" value="Genomic_DNA"/>
</dbReference>
<dbReference type="InterPro" id="IPR016130">
    <property type="entry name" value="Tyr_Pase_AS"/>
</dbReference>
<comment type="caution">
    <text evidence="10">The sequence shown here is derived from an EMBL/GenBank/DDBJ whole genome shotgun (WGS) entry which is preliminary data.</text>
</comment>
<accession>A0AAD9UF60</accession>
<dbReference type="GO" id="GO:0043409">
    <property type="term" value="P:negative regulation of MAPK cascade"/>
    <property type="evidence" value="ECO:0007669"/>
    <property type="project" value="TreeGrafter"/>
</dbReference>
<sequence length="198" mass="22211">MAEETKAHCTMDELIDIITFSSGGFTMMPSRDMDEVYPRVYVGDQRSAKSIAKLKRLGITHILNTALGHDRQHVDSNVQTYKDIGAEFKGIEATDQNSFKLKEFFEETTEFIDKALDSGGKVLVHCCEGASRSATIAIAYLMLHQHMTAQDAVRLVRKHREICPNDGFLQQLCDLNEELHAKGHFKSETETAADKSDD</sequence>
<dbReference type="GO" id="GO:0004725">
    <property type="term" value="F:protein tyrosine phosphatase activity"/>
    <property type="evidence" value="ECO:0007669"/>
    <property type="project" value="UniProtKB-EC"/>
</dbReference>
<dbReference type="PRINTS" id="PR01908">
    <property type="entry name" value="ADSPHPHTASE"/>
</dbReference>
<dbReference type="SUPFAM" id="SSF52799">
    <property type="entry name" value="(Phosphotyrosine protein) phosphatases II"/>
    <property type="match status" value="1"/>
</dbReference>
<keyword evidence="11" id="KW-1185">Reference proteome</keyword>
<evidence type="ECO:0000256" key="5">
    <source>
        <dbReference type="ARBA" id="ARBA00048336"/>
    </source>
</evidence>
<evidence type="ECO:0000256" key="7">
    <source>
        <dbReference type="RuleBase" id="RU366038"/>
    </source>
</evidence>
<dbReference type="Gene3D" id="3.90.190.10">
    <property type="entry name" value="Protein tyrosine phosphatase superfamily"/>
    <property type="match status" value="1"/>
</dbReference>
<keyword evidence="3 7" id="KW-0904">Protein phosphatase</keyword>
<evidence type="ECO:0000256" key="3">
    <source>
        <dbReference type="ARBA" id="ARBA00022912"/>
    </source>
</evidence>
<dbReference type="PROSITE" id="PS50054">
    <property type="entry name" value="TYR_PHOSPHATASE_DUAL"/>
    <property type="match status" value="1"/>
</dbReference>
<dbReference type="InterPro" id="IPR020405">
    <property type="entry name" value="Atypical_DUSP_subfamA"/>
</dbReference>
<dbReference type="EC" id="3.1.3.48" evidence="7"/>
<dbReference type="PROSITE" id="PS00383">
    <property type="entry name" value="TYR_PHOSPHATASE_1"/>
    <property type="match status" value="1"/>
</dbReference>
<dbReference type="AlphaFoldDB" id="A0AAD9UF60"/>
<evidence type="ECO:0000256" key="1">
    <source>
        <dbReference type="ARBA" id="ARBA00008601"/>
    </source>
</evidence>
<gene>
    <name evidence="10" type="ORF">NP493_180g06036</name>
</gene>
<evidence type="ECO:0000256" key="4">
    <source>
        <dbReference type="ARBA" id="ARBA00047761"/>
    </source>
</evidence>
<feature type="domain" description="Tyrosine-protein phosphatase" evidence="8">
    <location>
        <begin position="32"/>
        <end position="181"/>
    </location>
</feature>
<dbReference type="CDD" id="cd14515">
    <property type="entry name" value="DUSP3-like"/>
    <property type="match status" value="1"/>
</dbReference>
<dbReference type="GO" id="GO:0033549">
    <property type="term" value="F:MAP kinase phosphatase activity"/>
    <property type="evidence" value="ECO:0007669"/>
    <property type="project" value="TreeGrafter"/>
</dbReference>
<dbReference type="InterPro" id="IPR020422">
    <property type="entry name" value="TYR_PHOSPHATASE_DUAL_dom"/>
</dbReference>
<evidence type="ECO:0000313" key="10">
    <source>
        <dbReference type="EMBL" id="KAK2187039.1"/>
    </source>
</evidence>
<dbReference type="PROSITE" id="PS50056">
    <property type="entry name" value="TYR_PHOSPHATASE_2"/>
    <property type="match status" value="1"/>
</dbReference>
<reference evidence="10" key="1">
    <citation type="journal article" date="2023" name="Mol. Biol. Evol.">
        <title>Third-Generation Sequencing Reveals the Adaptive Role of the Epigenome in Three Deep-Sea Polychaetes.</title>
        <authorList>
            <person name="Perez M."/>
            <person name="Aroh O."/>
            <person name="Sun Y."/>
            <person name="Lan Y."/>
            <person name="Juniper S.K."/>
            <person name="Young C.R."/>
            <person name="Angers B."/>
            <person name="Qian P.Y."/>
        </authorList>
    </citation>
    <scope>NUCLEOTIDE SEQUENCE</scope>
    <source>
        <strain evidence="10">R07B-5</strain>
    </source>
</reference>
<dbReference type="Pfam" id="PF00782">
    <property type="entry name" value="DSPc"/>
    <property type="match status" value="1"/>
</dbReference>
<dbReference type="GO" id="GO:0005737">
    <property type="term" value="C:cytoplasm"/>
    <property type="evidence" value="ECO:0007669"/>
    <property type="project" value="TreeGrafter"/>
</dbReference>
<comment type="catalytic activity">
    <reaction evidence="7">
        <text>O-phospho-L-tyrosyl-[protein] + H2O = L-tyrosyl-[protein] + phosphate</text>
        <dbReference type="Rhea" id="RHEA:10684"/>
        <dbReference type="Rhea" id="RHEA-COMP:10136"/>
        <dbReference type="Rhea" id="RHEA-COMP:20101"/>
        <dbReference type="ChEBI" id="CHEBI:15377"/>
        <dbReference type="ChEBI" id="CHEBI:43474"/>
        <dbReference type="ChEBI" id="CHEBI:46858"/>
        <dbReference type="ChEBI" id="CHEBI:61978"/>
        <dbReference type="EC" id="3.1.3.48"/>
    </reaction>
</comment>
<evidence type="ECO:0000259" key="8">
    <source>
        <dbReference type="PROSITE" id="PS50054"/>
    </source>
</evidence>
<dbReference type="PANTHER" id="PTHR45682:SF1">
    <property type="entry name" value="DUAL SPECIFICITY PROTEIN PHOSPHATASE 3"/>
    <property type="match status" value="1"/>
</dbReference>
<dbReference type="InterPro" id="IPR000340">
    <property type="entry name" value="Dual-sp_phosphatase_cat-dom"/>
</dbReference>
<organism evidence="10 11">
    <name type="scientific">Ridgeia piscesae</name>
    <name type="common">Tubeworm</name>
    <dbReference type="NCBI Taxonomy" id="27915"/>
    <lineage>
        <taxon>Eukaryota</taxon>
        <taxon>Metazoa</taxon>
        <taxon>Spiralia</taxon>
        <taxon>Lophotrochozoa</taxon>
        <taxon>Annelida</taxon>
        <taxon>Polychaeta</taxon>
        <taxon>Sedentaria</taxon>
        <taxon>Canalipalpata</taxon>
        <taxon>Sabellida</taxon>
        <taxon>Siboglinidae</taxon>
        <taxon>Ridgeia</taxon>
    </lineage>
</organism>
<feature type="active site" description="Phosphocysteine intermediate" evidence="6">
    <location>
        <position position="126"/>
    </location>
</feature>
<evidence type="ECO:0000313" key="11">
    <source>
        <dbReference type="Proteomes" id="UP001209878"/>
    </source>
</evidence>
<comment type="function">
    <text evidence="7">Dual specificity phosphatase able to dephosphorylate phosphotyrosine, phosphoserine and phosphothreonine residues, with a preference for phosphotyrosine as a substrate.</text>
</comment>
<dbReference type="PANTHER" id="PTHR45682">
    <property type="entry name" value="AGAP008228-PA"/>
    <property type="match status" value="1"/>
</dbReference>
<evidence type="ECO:0000256" key="2">
    <source>
        <dbReference type="ARBA" id="ARBA00022801"/>
    </source>
</evidence>
<evidence type="ECO:0000256" key="6">
    <source>
        <dbReference type="PIRSR" id="PIRSR620405-1"/>
    </source>
</evidence>
<feature type="domain" description="Tyrosine specific protein phosphatases" evidence="9">
    <location>
        <begin position="102"/>
        <end position="160"/>
    </location>
</feature>
<comment type="catalytic activity">
    <reaction evidence="4 7">
        <text>O-phospho-L-seryl-[protein] + H2O = L-seryl-[protein] + phosphate</text>
        <dbReference type="Rhea" id="RHEA:20629"/>
        <dbReference type="Rhea" id="RHEA-COMP:9863"/>
        <dbReference type="Rhea" id="RHEA-COMP:11604"/>
        <dbReference type="ChEBI" id="CHEBI:15377"/>
        <dbReference type="ChEBI" id="CHEBI:29999"/>
        <dbReference type="ChEBI" id="CHEBI:43474"/>
        <dbReference type="ChEBI" id="CHEBI:83421"/>
        <dbReference type="EC" id="3.1.3.16"/>
    </reaction>
</comment>
<dbReference type="EC" id="3.1.3.16" evidence="7"/>
<proteinExistence type="inferred from homology"/>
<dbReference type="Proteomes" id="UP001209878">
    <property type="component" value="Unassembled WGS sequence"/>
</dbReference>